<evidence type="ECO:0000313" key="2">
    <source>
        <dbReference type="Proteomes" id="UP000743899"/>
    </source>
</evidence>
<gene>
    <name evidence="1" type="ORF">GW534_15245</name>
</gene>
<name>A0ABX0A6E0_9BACI</name>
<keyword evidence="1" id="KW-0413">Isomerase</keyword>
<dbReference type="RefSeq" id="WP_161921845.1">
    <property type="nucleotide sequence ID" value="NZ_JAACYS010000107.1"/>
</dbReference>
<keyword evidence="2" id="KW-1185">Reference proteome</keyword>
<proteinExistence type="predicted"/>
<organism evidence="1 2">
    <name type="scientific">Pallidibacillus pasinlerensis</name>
    <dbReference type="NCBI Taxonomy" id="2703818"/>
    <lineage>
        <taxon>Bacteria</taxon>
        <taxon>Bacillati</taxon>
        <taxon>Bacillota</taxon>
        <taxon>Bacilli</taxon>
        <taxon>Bacillales</taxon>
        <taxon>Bacillaceae</taxon>
        <taxon>Pallidibacillus</taxon>
    </lineage>
</organism>
<dbReference type="EMBL" id="JAACYS010000107">
    <property type="protein sequence ID" value="NCU19024.1"/>
    <property type="molecule type" value="Genomic_DNA"/>
</dbReference>
<accession>A0ABX0A6E0</accession>
<evidence type="ECO:0000313" key="1">
    <source>
        <dbReference type="EMBL" id="NCU19024.1"/>
    </source>
</evidence>
<comment type="caution">
    <text evidence="1">The sequence shown here is derived from an EMBL/GenBank/DDBJ whole genome shotgun (WGS) entry which is preliminary data.</text>
</comment>
<sequence>MEQILIIKGKTKFTITLDSGSWIFDDRKIDLDTYFSNGETNQEEGISYEDKASEYWHRGVREGAYNPPTLISEKQYQKTKMLTGTFGIPLEPFVNNAEPHPEATKIIFEVRDGENVELPLEKLEEVILKFSNKGKPLKEDGPVHVLFKDGSNLDNPITDVTGFIID</sequence>
<protein>
    <submittedName>
        <fullName evidence="1">Peptidyl-prolyl cis-trans isomerase</fullName>
    </submittedName>
</protein>
<reference evidence="1 2" key="1">
    <citation type="submission" date="2020-01" db="EMBL/GenBank/DDBJ databases">
        <title>A novel Bacillus sp. from Pasinler.</title>
        <authorList>
            <person name="Adiguzel A."/>
            <person name="Ay H."/>
            <person name="Baltaci M.O."/>
        </authorList>
    </citation>
    <scope>NUCLEOTIDE SEQUENCE [LARGE SCALE GENOMIC DNA]</scope>
    <source>
        <strain evidence="1 2">P1</strain>
    </source>
</reference>
<dbReference type="GO" id="GO:0016853">
    <property type="term" value="F:isomerase activity"/>
    <property type="evidence" value="ECO:0007669"/>
    <property type="project" value="UniProtKB-KW"/>
</dbReference>
<dbReference type="Proteomes" id="UP000743899">
    <property type="component" value="Unassembled WGS sequence"/>
</dbReference>